<accession>A0ACB6SIY6</accession>
<keyword evidence="2" id="KW-1185">Reference proteome</keyword>
<dbReference type="Proteomes" id="UP000799754">
    <property type="component" value="Unassembled WGS sequence"/>
</dbReference>
<dbReference type="EMBL" id="MU006701">
    <property type="protein sequence ID" value="KAF2633314.1"/>
    <property type="molecule type" value="Genomic_DNA"/>
</dbReference>
<protein>
    <submittedName>
        <fullName evidence="1">Uncharacterized protein</fullName>
    </submittedName>
</protein>
<proteinExistence type="predicted"/>
<organism evidence="1 2">
    <name type="scientific">Macroventuria anomochaeta</name>
    <dbReference type="NCBI Taxonomy" id="301207"/>
    <lineage>
        <taxon>Eukaryota</taxon>
        <taxon>Fungi</taxon>
        <taxon>Dikarya</taxon>
        <taxon>Ascomycota</taxon>
        <taxon>Pezizomycotina</taxon>
        <taxon>Dothideomycetes</taxon>
        <taxon>Pleosporomycetidae</taxon>
        <taxon>Pleosporales</taxon>
        <taxon>Pleosporineae</taxon>
        <taxon>Didymellaceae</taxon>
        <taxon>Macroventuria</taxon>
    </lineage>
</organism>
<reference evidence="1" key="1">
    <citation type="journal article" date="2020" name="Stud. Mycol.">
        <title>101 Dothideomycetes genomes: a test case for predicting lifestyles and emergence of pathogens.</title>
        <authorList>
            <person name="Haridas S."/>
            <person name="Albert R."/>
            <person name="Binder M."/>
            <person name="Bloem J."/>
            <person name="Labutti K."/>
            <person name="Salamov A."/>
            <person name="Andreopoulos B."/>
            <person name="Baker S."/>
            <person name="Barry K."/>
            <person name="Bills G."/>
            <person name="Bluhm B."/>
            <person name="Cannon C."/>
            <person name="Castanera R."/>
            <person name="Culley D."/>
            <person name="Daum C."/>
            <person name="Ezra D."/>
            <person name="Gonzalez J."/>
            <person name="Henrissat B."/>
            <person name="Kuo A."/>
            <person name="Liang C."/>
            <person name="Lipzen A."/>
            <person name="Lutzoni F."/>
            <person name="Magnuson J."/>
            <person name="Mondo S."/>
            <person name="Nolan M."/>
            <person name="Ohm R."/>
            <person name="Pangilinan J."/>
            <person name="Park H.-J."/>
            <person name="Ramirez L."/>
            <person name="Alfaro M."/>
            <person name="Sun H."/>
            <person name="Tritt A."/>
            <person name="Yoshinaga Y."/>
            <person name="Zwiers L.-H."/>
            <person name="Turgeon B."/>
            <person name="Goodwin S."/>
            <person name="Spatafora J."/>
            <person name="Crous P."/>
            <person name="Grigoriev I."/>
        </authorList>
    </citation>
    <scope>NUCLEOTIDE SEQUENCE</scope>
    <source>
        <strain evidence="1">CBS 525.71</strain>
    </source>
</reference>
<evidence type="ECO:0000313" key="1">
    <source>
        <dbReference type="EMBL" id="KAF2633314.1"/>
    </source>
</evidence>
<gene>
    <name evidence="1" type="ORF">BU25DRAFT_3693</name>
</gene>
<comment type="caution">
    <text evidence="1">The sequence shown here is derived from an EMBL/GenBank/DDBJ whole genome shotgun (WGS) entry which is preliminary data.</text>
</comment>
<sequence length="602" mass="65167">MASDLSNGHVPPRGDLPFMKLPEHIDGFIDVETLIDIHKYLGESEKSEDVALAVWVEKNYLQEPLAETGRPIRDSEGFVNLDKAYRRVRQLTGKAQDKWPFFDKNWKKMSSMVVKNAILGDAAMGTAGSDTNSEVRDTPMSNGFDSQRDYVSQIPRLQVSFGTNEFSGYQMQEQKSPQPAAPSLADQQEPEQRAHRQAPHLSPASKASSVSESAARNENEITSALDGTANGTTPPVDAWRDAGAGKMRGPHGRYVNKSKPSPAAKKGLNIKWVKKSRTRAALEGESEEEASLSDEGVQAPKTIHDLASGPSSDGNGEDIQSSSLPPTDVKINDTTFEDFPVSAILAAEAEAVPSNLDRLPPGLVHKKRKSESNIQRGGTKRARGSRGGVLGRPRKSETLAERAQLEAGGSVEVNQAPSQTEALAKAPTRRSSRKSVASAMESSTPWDPADDVLLNGSGQKQPAANNTDIAVDDGDLLPNGDHRTTAIPSSVDQKTKAAISETTRGTVFTIPTNIPASQALKTQKSYASSKQKKRVSFSPEIQADNLEFFARISTTAGTQEVPLSEEDLTSEVDLVKRYAAWQNAGNAHVTFEVFKNIVKFAR</sequence>
<name>A0ACB6SIY6_9PLEO</name>
<evidence type="ECO:0000313" key="2">
    <source>
        <dbReference type="Proteomes" id="UP000799754"/>
    </source>
</evidence>